<name>A0A6A7BHY1_9PLEO</name>
<dbReference type="Proteomes" id="UP000799423">
    <property type="component" value="Unassembled WGS sequence"/>
</dbReference>
<evidence type="ECO:0000313" key="3">
    <source>
        <dbReference type="EMBL" id="KAF2853718.1"/>
    </source>
</evidence>
<gene>
    <name evidence="3" type="ORF">T440DRAFT_287057</name>
</gene>
<dbReference type="AlphaFoldDB" id="A0A6A7BHY1"/>
<accession>A0A6A7BHY1</accession>
<feature type="region of interest" description="Disordered" evidence="2">
    <location>
        <begin position="296"/>
        <end position="329"/>
    </location>
</feature>
<feature type="compositionally biased region" description="Polar residues" evidence="2">
    <location>
        <begin position="316"/>
        <end position="327"/>
    </location>
</feature>
<sequence length="764" mass="82946">MATDLISDVRKMQLDTVKAEYGGKMSNQFVAELKGSTLFQFNWSELLSAAPTALSLMGGCWLAASDPKAEKIFLTNSVPTKGFTYLTNRKDPTLRSCLVDVCNNGGRQAFMIAGRNMDALQVASQRITAERIILVFERLSRCTQGEDQLEDFRDALNDFAHEAKNCAKLATEIRIAFNTWGKMVGELHACTEAQLGKTAQDRDVTTIDQAVAEIDQRFTTEAATETKAQVTRVTKQLEKAEKRLDNAIENVPGPWASTVQGAVGGFLQAVPSIVGAVLPAVLEAANPMAGVAKALSAGQNKGRRGGKPVKRAPANDTGSAQGHTPQPSQVAVVDSSYVAASALRDLVTHFYEYLGGDNGPVDWTRFEEKTSDAAKDTPTGISYFLGNINGQKAKVDVTDTDANKRLMWVFDTLSRIATELREFIKSKDQISSGDLSPQTHAAWKRDAKKAKEEILQLASVSTVSASGTVVNPFANIKIDIPKADTAAQIAQVNSAIQGVQMAQASVDAAQTSYDNAIAKQAKMATAMAEVEARLKKLKEAGQTLDEIKTILRDSISVLVDLSIQVGRVEQFFTMLTTVIDEVVMPRADTFNKEMDKAGRRANRDGAIKVDDISKQVIYTSTLQLKAYFSLLQDIASMYSQIHRQYIIEGIELCATLSKGAASNNPLPEVQDRLSKYTEESARAVSKLVDEKQQEILKGLRDRARIAAEGVQLLENTATQRGFAIDNGSKKAIESGAQTVKDDAKALLEADVSATVEAEIDANDW</sequence>
<protein>
    <submittedName>
        <fullName evidence="3">Uncharacterized protein</fullName>
    </submittedName>
</protein>
<keyword evidence="4" id="KW-1185">Reference proteome</keyword>
<organism evidence="3 4">
    <name type="scientific">Plenodomus tracheiphilus IPT5</name>
    <dbReference type="NCBI Taxonomy" id="1408161"/>
    <lineage>
        <taxon>Eukaryota</taxon>
        <taxon>Fungi</taxon>
        <taxon>Dikarya</taxon>
        <taxon>Ascomycota</taxon>
        <taxon>Pezizomycotina</taxon>
        <taxon>Dothideomycetes</taxon>
        <taxon>Pleosporomycetidae</taxon>
        <taxon>Pleosporales</taxon>
        <taxon>Pleosporineae</taxon>
        <taxon>Leptosphaeriaceae</taxon>
        <taxon>Plenodomus</taxon>
    </lineage>
</organism>
<evidence type="ECO:0000256" key="1">
    <source>
        <dbReference type="SAM" id="Coils"/>
    </source>
</evidence>
<proteinExistence type="predicted"/>
<reference evidence="3" key="1">
    <citation type="submission" date="2020-01" db="EMBL/GenBank/DDBJ databases">
        <authorList>
            <consortium name="DOE Joint Genome Institute"/>
            <person name="Haridas S."/>
            <person name="Albert R."/>
            <person name="Binder M."/>
            <person name="Bloem J."/>
            <person name="Labutti K."/>
            <person name="Salamov A."/>
            <person name="Andreopoulos B."/>
            <person name="Baker S.E."/>
            <person name="Barry K."/>
            <person name="Bills G."/>
            <person name="Bluhm B.H."/>
            <person name="Cannon C."/>
            <person name="Castanera R."/>
            <person name="Culley D.E."/>
            <person name="Daum C."/>
            <person name="Ezra D."/>
            <person name="Gonzalez J.B."/>
            <person name="Henrissat B."/>
            <person name="Kuo A."/>
            <person name="Liang C."/>
            <person name="Lipzen A."/>
            <person name="Lutzoni F."/>
            <person name="Magnuson J."/>
            <person name="Mondo S."/>
            <person name="Nolan M."/>
            <person name="Ohm R."/>
            <person name="Pangilinan J."/>
            <person name="Park H.-J."/>
            <person name="Ramirez L."/>
            <person name="Alfaro M."/>
            <person name="Sun H."/>
            <person name="Tritt A."/>
            <person name="Yoshinaga Y."/>
            <person name="Zwiers L.-H."/>
            <person name="Turgeon B.G."/>
            <person name="Goodwin S.B."/>
            <person name="Spatafora J.W."/>
            <person name="Crous P.W."/>
            <person name="Grigoriev I.V."/>
        </authorList>
    </citation>
    <scope>NUCLEOTIDE SEQUENCE</scope>
    <source>
        <strain evidence="3">IPT5</strain>
    </source>
</reference>
<dbReference type="PANTHER" id="PTHR33488:SF2">
    <property type="entry name" value="EARLY ENDOSOME ANTIGEN 1-LIKE"/>
    <property type="match status" value="1"/>
</dbReference>
<keyword evidence="1" id="KW-0175">Coiled coil</keyword>
<feature type="compositionally biased region" description="Basic residues" evidence="2">
    <location>
        <begin position="301"/>
        <end position="310"/>
    </location>
</feature>
<feature type="coiled-coil region" evidence="1">
    <location>
        <begin position="223"/>
        <end position="250"/>
    </location>
</feature>
<dbReference type="PANTHER" id="PTHR33488">
    <property type="entry name" value="ZGC:162509"/>
    <property type="match status" value="1"/>
</dbReference>
<dbReference type="EMBL" id="MU006294">
    <property type="protein sequence ID" value="KAF2853718.1"/>
    <property type="molecule type" value="Genomic_DNA"/>
</dbReference>
<evidence type="ECO:0000313" key="4">
    <source>
        <dbReference type="Proteomes" id="UP000799423"/>
    </source>
</evidence>
<feature type="coiled-coil region" evidence="1">
    <location>
        <begin position="520"/>
        <end position="547"/>
    </location>
</feature>
<evidence type="ECO:0000256" key="2">
    <source>
        <dbReference type="SAM" id="MobiDB-lite"/>
    </source>
</evidence>
<dbReference type="OrthoDB" id="5396941at2759"/>